<comment type="caution">
    <text evidence="1">The sequence shown here is derived from an EMBL/GenBank/DDBJ whole genome shotgun (WGS) entry which is preliminary data.</text>
</comment>
<proteinExistence type="predicted"/>
<protein>
    <submittedName>
        <fullName evidence="1">Uncharacterized protein</fullName>
    </submittedName>
</protein>
<evidence type="ECO:0000313" key="2">
    <source>
        <dbReference type="Proteomes" id="UP001148662"/>
    </source>
</evidence>
<evidence type="ECO:0000313" key="1">
    <source>
        <dbReference type="EMBL" id="KAJ3528220.1"/>
    </source>
</evidence>
<name>A0ACC1RYV3_9APHY</name>
<sequence>MALGLPLRPVRAAFLRTHRVRRYANVFPLTLVGKPPPPPPPKQPTPPPITALSELDSLVLAQLRSGPASGLPTLIDEYEKNEGHVLETFLPYESRPPKDRRVMFDRDRSYLDNGVVMVAHAFHHQDRHKVALCSGFVLNVSALQGEEAPFDGDQEDSVILTCAHTLEEMRNSSLLSQPSTAPDDSGPLSGSFVLSGVPELRTPVFHPVKSILSSLHRSDLLLLSVARNALTQRVMPSLPISPYPVHSGTAIRAHFIVDEEPDEPGWHPWVGGTWSKWVKGTVVGYRDFAGREAKPGTYDSLSHLMFEPLPTPGSSGGPIIDEETGAVVGVMVGTRMDSEINGVRGWGRPAETIFEMFSLPGLNLRKE</sequence>
<reference evidence="1" key="1">
    <citation type="submission" date="2022-07" db="EMBL/GenBank/DDBJ databases">
        <title>Genome Sequence of Phlebia brevispora.</title>
        <authorList>
            <person name="Buettner E."/>
        </authorList>
    </citation>
    <scope>NUCLEOTIDE SEQUENCE</scope>
    <source>
        <strain evidence="1">MPL23</strain>
    </source>
</reference>
<gene>
    <name evidence="1" type="ORF">NM688_g8025</name>
</gene>
<dbReference type="EMBL" id="JANHOG010002035">
    <property type="protein sequence ID" value="KAJ3528220.1"/>
    <property type="molecule type" value="Genomic_DNA"/>
</dbReference>
<keyword evidence="2" id="KW-1185">Reference proteome</keyword>
<organism evidence="1 2">
    <name type="scientific">Phlebia brevispora</name>
    <dbReference type="NCBI Taxonomy" id="194682"/>
    <lineage>
        <taxon>Eukaryota</taxon>
        <taxon>Fungi</taxon>
        <taxon>Dikarya</taxon>
        <taxon>Basidiomycota</taxon>
        <taxon>Agaricomycotina</taxon>
        <taxon>Agaricomycetes</taxon>
        <taxon>Polyporales</taxon>
        <taxon>Meruliaceae</taxon>
        <taxon>Phlebia</taxon>
    </lineage>
</organism>
<accession>A0ACC1RYV3</accession>
<dbReference type="Proteomes" id="UP001148662">
    <property type="component" value="Unassembled WGS sequence"/>
</dbReference>